<dbReference type="EMBL" id="CYXY01000018">
    <property type="protein sequence ID" value="CUN10883.1"/>
    <property type="molecule type" value="Genomic_DNA"/>
</dbReference>
<dbReference type="Proteomes" id="UP001644750">
    <property type="component" value="Unassembled WGS sequence"/>
</dbReference>
<proteinExistence type="predicted"/>
<dbReference type="RefSeq" id="WP_044924352.1">
    <property type="nucleotide sequence ID" value="NZ_BAABXM010000001.1"/>
</dbReference>
<reference evidence="3 7" key="2">
    <citation type="journal article" date="2020" name="Cell Host Microbe">
        <title>Functional and Genomic Variation between Human-Derived Isolates of Lachnospiraceae Reveals Inter- and Intra-Species Diversity.</title>
        <authorList>
            <person name="Sorbara M.T."/>
            <person name="Littmann E.R."/>
            <person name="Fontana E."/>
            <person name="Moody T.U."/>
            <person name="Kohout C.E."/>
            <person name="Gjonbalaj M."/>
            <person name="Eaton V."/>
            <person name="Seok R."/>
            <person name="Leiner I.M."/>
            <person name="Pamer E.G."/>
        </authorList>
    </citation>
    <scope>NUCLEOTIDE SEQUENCE [LARGE SCALE GENOMIC DNA]</scope>
    <source>
        <strain evidence="3 7">MSK.14.57</strain>
    </source>
</reference>
<organism evidence="1 6">
    <name type="scientific">Anaerostipes hadrus</name>
    <dbReference type="NCBI Taxonomy" id="649756"/>
    <lineage>
        <taxon>Bacteria</taxon>
        <taxon>Bacillati</taxon>
        <taxon>Bacillota</taxon>
        <taxon>Clostridia</taxon>
        <taxon>Lachnospirales</taxon>
        <taxon>Lachnospiraceae</taxon>
        <taxon>Anaerostipes</taxon>
    </lineage>
</organism>
<evidence type="ECO:0000313" key="2">
    <source>
        <dbReference type="EMBL" id="CUN10883.1"/>
    </source>
</evidence>
<evidence type="ECO:0000313" key="7">
    <source>
        <dbReference type="Proteomes" id="UP001644750"/>
    </source>
</evidence>
<evidence type="ECO:0000313" key="1">
    <source>
        <dbReference type="EMBL" id="CUM81382.1"/>
    </source>
</evidence>
<reference evidence="3" key="3">
    <citation type="submission" date="2020-02" db="EMBL/GenBank/DDBJ databases">
        <authorList>
            <person name="Littmann E."/>
            <person name="Sorbara M."/>
        </authorList>
    </citation>
    <scope>NUCLEOTIDE SEQUENCE</scope>
    <source>
        <strain evidence="3">MSK.14.57</strain>
    </source>
</reference>
<dbReference type="InterPro" id="IPR025964">
    <property type="entry name" value="GGGtGRT"/>
</dbReference>
<evidence type="ECO:0000313" key="6">
    <source>
        <dbReference type="Proteomes" id="UP000095598"/>
    </source>
</evidence>
<dbReference type="GeneID" id="92740998"/>
<dbReference type="Proteomes" id="UP000095553">
    <property type="component" value="Unassembled WGS sequence"/>
</dbReference>
<keyword evidence="7" id="KW-1185">Reference proteome</keyword>
<sequence length="336" mass="35668">MALFESYERREKQILAVLKEYGINSIEEAAEITKAAGLDVYAQVEGIQPICFENAKWAYTVGAAIAIKKGCKRAADAAAAIGEGLQAFCIPGSVADQRKVGLGHGNLGKMLLEEETECFAFLAGHESFAAAEGAIGIAEKANKVRQKPLRVILNGLGKDAAQIISRINGFTYVETEMDYYTGEVKEVFRKSYSEGLRAKVNCYGANDVTEGVAIMHKEGVDVSITGNSTNPTRFQHPVAGTYKKECIEQGKKYFSVASGGGTGRTLHPDNMAAGPASYGMTDTMGRMHSDAQFAGSSSVPAHVEMMGLIGMGNNPMVGATVAVAVSIEEAAKAGKF</sequence>
<evidence type="ECO:0000313" key="3">
    <source>
        <dbReference type="EMBL" id="NSJ80592.1"/>
    </source>
</evidence>
<reference evidence="4" key="4">
    <citation type="submission" date="2023-08" db="EMBL/GenBank/DDBJ databases">
        <title>Complete Genome Sequences of butyrate producing Anaerostipes hadrus strains BA1 and GIF7 isolated from the terminal ileum of a healthy lean male.</title>
        <authorList>
            <person name="Low A."/>
            <person name="Sheludchenko M."/>
            <person name="Cheng H.E."/>
            <person name="Koh X.Q."/>
            <person name="Lee J."/>
        </authorList>
    </citation>
    <scope>NUCLEOTIDE SEQUENCE</scope>
    <source>
        <strain evidence="4">BA1</strain>
    </source>
</reference>
<dbReference type="EMBL" id="CYXT01000003">
    <property type="protein sequence ID" value="CUM81382.1"/>
    <property type="molecule type" value="Genomic_DNA"/>
</dbReference>
<name>A0A173RTS3_ANAHA</name>
<dbReference type="Proteomes" id="UP001243496">
    <property type="component" value="Chromosome"/>
</dbReference>
<dbReference type="Proteomes" id="UP000095598">
    <property type="component" value="Unassembled WGS sequence"/>
</dbReference>
<evidence type="ECO:0000313" key="4">
    <source>
        <dbReference type="EMBL" id="WMD17697.1"/>
    </source>
</evidence>
<accession>A0A173RTS3</accession>
<evidence type="ECO:0000313" key="5">
    <source>
        <dbReference type="Proteomes" id="UP000095553"/>
    </source>
</evidence>
<reference evidence="5 6" key="1">
    <citation type="submission" date="2015-09" db="EMBL/GenBank/DDBJ databases">
        <authorList>
            <consortium name="Pathogen Informatics"/>
        </authorList>
    </citation>
    <scope>NUCLEOTIDE SEQUENCE [LARGE SCALE GENOMIC DNA]</scope>
    <source>
        <strain evidence="1 6">2789STDY5608868</strain>
        <strain evidence="2 5">2789STDY5834959</strain>
    </source>
</reference>
<gene>
    <name evidence="1" type="ORF">ERS852425_00796</name>
    <name evidence="2" type="ORF">ERS852571_02573</name>
    <name evidence="3" type="ORF">G5A72_13605</name>
    <name evidence="4" type="ORF">RBI15_06305</name>
</gene>
<dbReference type="EMBL" id="CP132968">
    <property type="protein sequence ID" value="WMD17697.1"/>
    <property type="molecule type" value="Genomic_DNA"/>
</dbReference>
<protein>
    <submittedName>
        <fullName evidence="3">GGGtGRT protein</fullName>
    </submittedName>
</protein>
<dbReference type="EMBL" id="JAAITB010000035">
    <property type="protein sequence ID" value="NSJ80592.1"/>
    <property type="molecule type" value="Genomic_DNA"/>
</dbReference>
<dbReference type="AlphaFoldDB" id="A0A173RTS3"/>
<dbReference type="Pfam" id="PF14057">
    <property type="entry name" value="GGGtGRT"/>
    <property type="match status" value="1"/>
</dbReference>